<keyword evidence="3 4" id="KW-0732">Signal</keyword>
<evidence type="ECO:0000313" key="6">
    <source>
        <dbReference type="EMBL" id="MXY34266.1"/>
    </source>
</evidence>
<comment type="caution">
    <text evidence="6">The sequence shown here is derived from an EMBL/GenBank/DDBJ whole genome shotgun (WGS) entry which is preliminary data.</text>
</comment>
<evidence type="ECO:0000256" key="4">
    <source>
        <dbReference type="SAM" id="SignalP"/>
    </source>
</evidence>
<dbReference type="SUPFAM" id="SSF53850">
    <property type="entry name" value="Periplasmic binding protein-like II"/>
    <property type="match status" value="1"/>
</dbReference>
<dbReference type="PANTHER" id="PTHR30024:SF47">
    <property type="entry name" value="TAURINE-BINDING PERIPLASMIC PROTEIN"/>
    <property type="match status" value="1"/>
</dbReference>
<dbReference type="Pfam" id="PF09084">
    <property type="entry name" value="NMT1"/>
    <property type="match status" value="1"/>
</dbReference>
<feature type="domain" description="SsuA/THI5-like" evidence="5">
    <location>
        <begin position="40"/>
        <end position="243"/>
    </location>
</feature>
<dbReference type="Gene3D" id="3.40.190.10">
    <property type="entry name" value="Periplasmic binding protein-like II"/>
    <property type="match status" value="2"/>
</dbReference>
<reference evidence="6" key="1">
    <citation type="submission" date="2019-09" db="EMBL/GenBank/DDBJ databases">
        <title>Characterisation of the sponge microbiome using genome-centric metagenomics.</title>
        <authorList>
            <person name="Engelberts J.P."/>
            <person name="Robbins S.J."/>
            <person name="De Goeij J.M."/>
            <person name="Aranda M."/>
            <person name="Bell S.C."/>
            <person name="Webster N.S."/>
        </authorList>
    </citation>
    <scope>NUCLEOTIDE SEQUENCE</scope>
    <source>
        <strain evidence="6">SB0664_bin_43</strain>
    </source>
</reference>
<comment type="similarity">
    <text evidence="2">Belongs to the bacterial solute-binding protein SsuA/TauA family.</text>
</comment>
<dbReference type="InterPro" id="IPR015168">
    <property type="entry name" value="SsuA/THI5"/>
</dbReference>
<feature type="signal peptide" evidence="4">
    <location>
        <begin position="1"/>
        <end position="24"/>
    </location>
</feature>
<evidence type="ECO:0000256" key="1">
    <source>
        <dbReference type="ARBA" id="ARBA00004418"/>
    </source>
</evidence>
<dbReference type="PANTHER" id="PTHR30024">
    <property type="entry name" value="ALIPHATIC SULFONATES-BINDING PROTEIN-RELATED"/>
    <property type="match status" value="1"/>
</dbReference>
<accession>A0A6B0Y567</accession>
<dbReference type="GO" id="GO:0042918">
    <property type="term" value="P:alkanesulfonate transmembrane transport"/>
    <property type="evidence" value="ECO:0007669"/>
    <property type="project" value="TreeGrafter"/>
</dbReference>
<evidence type="ECO:0000259" key="5">
    <source>
        <dbReference type="Pfam" id="PF09084"/>
    </source>
</evidence>
<dbReference type="EMBL" id="VXRY01000368">
    <property type="protein sequence ID" value="MXY34266.1"/>
    <property type="molecule type" value="Genomic_DNA"/>
</dbReference>
<evidence type="ECO:0000256" key="3">
    <source>
        <dbReference type="ARBA" id="ARBA00022729"/>
    </source>
</evidence>
<dbReference type="GO" id="GO:0042597">
    <property type="term" value="C:periplasmic space"/>
    <property type="evidence" value="ECO:0007669"/>
    <property type="project" value="UniProtKB-SubCell"/>
</dbReference>
<proteinExistence type="inferred from homology"/>
<evidence type="ECO:0000256" key="2">
    <source>
        <dbReference type="ARBA" id="ARBA00010742"/>
    </source>
</evidence>
<feature type="chain" id="PRO_5025682865" description="SsuA/THI5-like domain-containing protein" evidence="4">
    <location>
        <begin position="25"/>
        <end position="336"/>
    </location>
</feature>
<organism evidence="6">
    <name type="scientific">Boseongicola sp. SB0664_bin_43</name>
    <dbReference type="NCBI Taxonomy" id="2604844"/>
    <lineage>
        <taxon>Bacteria</taxon>
        <taxon>Pseudomonadati</taxon>
        <taxon>Pseudomonadota</taxon>
        <taxon>Alphaproteobacteria</taxon>
        <taxon>Rhodobacterales</taxon>
        <taxon>Paracoccaceae</taxon>
        <taxon>Boseongicola</taxon>
    </lineage>
</organism>
<name>A0A6B0Y567_9RHOB</name>
<dbReference type="AlphaFoldDB" id="A0A6B0Y567"/>
<sequence length="336" mass="35427">MKFKTLVTAATSVAVIAAAGAALAQTKVNLNSQPNEAGFPMWLANDLGYFAENGLEVDIEYFPNGGAALATGATNQWQAGWTGGPPAVSGWEKFQLISVAAMQKESQNLKLFLRNDVLEGKTPAEALAGTKVGTVPNSTWSQVLYACAEHLGVADPGALEVVPLAPAVTLQSLQSGDLGAGTTAASSDIVLAQDPDNYTMVCDGKIAGANIIAPWIVTKTFWDEDPKAAAAFVEAAFRANEYINSTDPDKVVEHVLEYYSDTGIEGDAEKAAYAMRMRDWVSLEEAIEDVKSGLTNETLTGAAEILVQGGARDSVPDFGPMQPLALEILLAAQAMR</sequence>
<comment type="subcellular location">
    <subcellularLocation>
        <location evidence="1">Periplasm</location>
    </subcellularLocation>
</comment>
<gene>
    <name evidence="6" type="ORF">F4Y60_09290</name>
</gene>
<protein>
    <recommendedName>
        <fullName evidence="5">SsuA/THI5-like domain-containing protein</fullName>
    </recommendedName>
</protein>